<dbReference type="EMBL" id="DF238840">
    <property type="protein sequence ID" value="GAF27230.1"/>
    <property type="molecule type" value="Genomic_DNA"/>
</dbReference>
<accession>A0A0S6UI56</accession>
<keyword evidence="1" id="KW-0812">Transmembrane</keyword>
<sequence>MDKDLDAQIEEVGALYIYPGGICAGVFCRRLLGSPGDKRARFPFLRSL</sequence>
<proteinExistence type="predicted"/>
<dbReference type="Proteomes" id="UP000063718">
    <property type="component" value="Unassembled WGS sequence"/>
</dbReference>
<feature type="transmembrane region" description="Helical" evidence="1">
    <location>
        <begin position="12"/>
        <end position="32"/>
    </location>
</feature>
<evidence type="ECO:0000313" key="2">
    <source>
        <dbReference type="EMBL" id="GAF27230.1"/>
    </source>
</evidence>
<reference evidence="2" key="1">
    <citation type="journal article" date="2014" name="Gene">
        <title>Genome-guided analysis of transformation efficiency and carbon dioxide assimilation by Moorella thermoacetica Y72.</title>
        <authorList>
            <person name="Tsukahara K."/>
            <person name="Kita A."/>
            <person name="Nakashimada Y."/>
            <person name="Hoshino T."/>
            <person name="Murakami K."/>
        </authorList>
    </citation>
    <scope>NUCLEOTIDE SEQUENCE [LARGE SCALE GENOMIC DNA]</scope>
    <source>
        <strain evidence="2">Y72</strain>
    </source>
</reference>
<keyword evidence="1" id="KW-1133">Transmembrane helix</keyword>
<organism evidence="2">
    <name type="scientific">Moorella thermoacetica Y72</name>
    <dbReference type="NCBI Taxonomy" id="1325331"/>
    <lineage>
        <taxon>Bacteria</taxon>
        <taxon>Bacillati</taxon>
        <taxon>Bacillota</taxon>
        <taxon>Clostridia</taxon>
        <taxon>Neomoorellales</taxon>
        <taxon>Neomoorellaceae</taxon>
        <taxon>Neomoorella</taxon>
    </lineage>
</organism>
<gene>
    <name evidence="2" type="ORF">MTY_2571</name>
</gene>
<keyword evidence="1" id="KW-0472">Membrane</keyword>
<protein>
    <submittedName>
        <fullName evidence="2">Uncharacterized protein</fullName>
    </submittedName>
</protein>
<name>A0A0S6UI56_NEOTH</name>
<dbReference type="AlphaFoldDB" id="A0A0S6UI56"/>
<evidence type="ECO:0000256" key="1">
    <source>
        <dbReference type="SAM" id="Phobius"/>
    </source>
</evidence>